<feature type="domain" description="ATPase AAA-type core" evidence="2">
    <location>
        <begin position="164"/>
        <end position="278"/>
    </location>
</feature>
<evidence type="ECO:0008006" key="5">
    <source>
        <dbReference type="Google" id="ProtNLM"/>
    </source>
</evidence>
<dbReference type="PANTHER" id="PTHR43581:SF2">
    <property type="entry name" value="EXCINUCLEASE ATPASE SUBUNIT"/>
    <property type="match status" value="1"/>
</dbReference>
<dbReference type="InterPro" id="IPR051396">
    <property type="entry name" value="Bact_Antivir_Def_Nuclease"/>
</dbReference>
<dbReference type="InterPro" id="IPR027417">
    <property type="entry name" value="P-loop_NTPase"/>
</dbReference>
<evidence type="ECO:0000313" key="4">
    <source>
        <dbReference type="Proteomes" id="UP000030428"/>
    </source>
</evidence>
<proteinExistence type="predicted"/>
<accession>A0A4E0QQB7</accession>
<dbReference type="AlphaFoldDB" id="A0A4E0QQB7"/>
<dbReference type="EMBL" id="JSZA02000064">
    <property type="protein sequence ID" value="TGO02898.1"/>
    <property type="molecule type" value="Genomic_DNA"/>
</dbReference>
<keyword evidence="4" id="KW-1185">Reference proteome</keyword>
<dbReference type="Gene3D" id="3.40.50.300">
    <property type="entry name" value="P-loop containing nucleotide triphosphate hydrolases"/>
    <property type="match status" value="1"/>
</dbReference>
<organism evidence="3 4">
    <name type="scientific">Candidatus Thiomargarita nelsonii</name>
    <dbReference type="NCBI Taxonomy" id="1003181"/>
    <lineage>
        <taxon>Bacteria</taxon>
        <taxon>Pseudomonadati</taxon>
        <taxon>Pseudomonadota</taxon>
        <taxon>Gammaproteobacteria</taxon>
        <taxon>Thiotrichales</taxon>
        <taxon>Thiotrichaceae</taxon>
        <taxon>Thiomargarita</taxon>
    </lineage>
</organism>
<dbReference type="Proteomes" id="UP000030428">
    <property type="component" value="Unassembled WGS sequence"/>
</dbReference>
<dbReference type="GO" id="GO:0005524">
    <property type="term" value="F:ATP binding"/>
    <property type="evidence" value="ECO:0007669"/>
    <property type="project" value="InterPro"/>
</dbReference>
<dbReference type="PANTHER" id="PTHR43581">
    <property type="entry name" value="ATP/GTP PHOSPHATASE"/>
    <property type="match status" value="1"/>
</dbReference>
<feature type="domain" description="Endonuclease GajA/Old nuclease/RecF-like AAA" evidence="1">
    <location>
        <begin position="1"/>
        <end position="63"/>
    </location>
</feature>
<dbReference type="SUPFAM" id="SSF52540">
    <property type="entry name" value="P-loop containing nucleoside triphosphate hydrolases"/>
    <property type="match status" value="1"/>
</dbReference>
<dbReference type="Pfam" id="PF13304">
    <property type="entry name" value="AAA_21"/>
    <property type="match status" value="1"/>
</dbReference>
<sequence length="349" mass="39541">MLKSLTIKNFTVFAEVKIEFSPGLNVIIGDNATGKTHLLKLGYSVMHTLSRKKKLINAKKTLADKLYQVFKTNSLGHLTRYGTGRQRTQVTMELAETLKFSFTKNNRTQVTLEQTITATLPLNAAIFIPTREVFSLHPEITALYEERYMALDETHYDLCKALNLPLLKQLPQELNNIIKPLEAELGGKVKMDRMGHFYLDMPKRGKVEMSLIAEGLRKIAMLVYLIQNGSLGKGSTLFWDETEANLNPRMMVKVVNALAELAQYGTQVILATHDLFLMKELSLLIESTPKMSAQFLSLRLDEPGVAVEQGRLLEDLHTIIVLDEALAQDDREQEFYYKRDISVAANDNY</sequence>
<gene>
    <name evidence="3" type="ORF">PN36_16990</name>
</gene>
<evidence type="ECO:0000259" key="1">
    <source>
        <dbReference type="Pfam" id="PF13175"/>
    </source>
</evidence>
<name>A0A4E0QQB7_9GAMM</name>
<comment type="caution">
    <text evidence="3">The sequence shown here is derived from an EMBL/GenBank/DDBJ whole genome shotgun (WGS) entry which is preliminary data.</text>
</comment>
<dbReference type="GO" id="GO:0016887">
    <property type="term" value="F:ATP hydrolysis activity"/>
    <property type="evidence" value="ECO:0007669"/>
    <property type="project" value="InterPro"/>
</dbReference>
<protein>
    <recommendedName>
        <fullName evidence="5">ATP-binding protein</fullName>
    </recommendedName>
</protein>
<dbReference type="InterPro" id="IPR041685">
    <property type="entry name" value="AAA_GajA/Old/RecF-like"/>
</dbReference>
<dbReference type="Pfam" id="PF13175">
    <property type="entry name" value="AAA_15"/>
    <property type="match status" value="1"/>
</dbReference>
<evidence type="ECO:0000313" key="3">
    <source>
        <dbReference type="EMBL" id="TGO02898.1"/>
    </source>
</evidence>
<evidence type="ECO:0000259" key="2">
    <source>
        <dbReference type="Pfam" id="PF13304"/>
    </source>
</evidence>
<dbReference type="InterPro" id="IPR003959">
    <property type="entry name" value="ATPase_AAA_core"/>
</dbReference>
<reference evidence="3 4" key="1">
    <citation type="journal article" date="2016" name="Front. Microbiol.">
        <title>Single-Cell (Meta-)Genomics of a Dimorphic Candidatus Thiomargarita nelsonii Reveals Genomic Plasticity.</title>
        <authorList>
            <person name="Flood B.E."/>
            <person name="Fliss P."/>
            <person name="Jones D.S."/>
            <person name="Dick G.J."/>
            <person name="Jain S."/>
            <person name="Kaster A.K."/>
            <person name="Winkel M."/>
            <person name="Mussmann M."/>
            <person name="Bailey J."/>
        </authorList>
    </citation>
    <scope>NUCLEOTIDE SEQUENCE [LARGE SCALE GENOMIC DNA]</scope>
    <source>
        <strain evidence="3">Hydrate Ridge</strain>
    </source>
</reference>